<dbReference type="AlphaFoldDB" id="A0A849IBG8"/>
<dbReference type="RefSeq" id="WP_171220095.1">
    <property type="nucleotide sequence ID" value="NZ_JABEPP010000006.1"/>
</dbReference>
<dbReference type="EMBL" id="JABEPP010000006">
    <property type="protein sequence ID" value="NNM74631.1"/>
    <property type="molecule type" value="Genomic_DNA"/>
</dbReference>
<evidence type="ECO:0000313" key="2">
    <source>
        <dbReference type="Proteomes" id="UP000564885"/>
    </source>
</evidence>
<reference evidence="1 2" key="1">
    <citation type="submission" date="2020-04" db="EMBL/GenBank/DDBJ databases">
        <title>Enterovirga sp. isolate from soil.</title>
        <authorList>
            <person name="Chea S."/>
            <person name="Kim D.-U."/>
        </authorList>
    </citation>
    <scope>NUCLEOTIDE SEQUENCE [LARGE SCALE GENOMIC DNA]</scope>
    <source>
        <strain evidence="1 2">DB1703</strain>
    </source>
</reference>
<name>A0A849IBG8_9HYPH</name>
<proteinExistence type="predicted"/>
<accession>A0A849IBG8</accession>
<keyword evidence="2" id="KW-1185">Reference proteome</keyword>
<protein>
    <submittedName>
        <fullName evidence="1">Uncharacterized protein</fullName>
    </submittedName>
</protein>
<sequence>MTSNRFEQVDERAEDAMTLVLGREGEKQYGIIECPRSASQGRLPKDFSSGELPLKEAFRSAVRLANEFKVPMVVMDPDNLWQAEWGQLYRYEDEPEAGQR</sequence>
<comment type="caution">
    <text evidence="1">The sequence shown here is derived from an EMBL/GenBank/DDBJ whole genome shotgun (WGS) entry which is preliminary data.</text>
</comment>
<gene>
    <name evidence="1" type="ORF">HJG44_19920</name>
</gene>
<dbReference type="Proteomes" id="UP000564885">
    <property type="component" value="Unassembled WGS sequence"/>
</dbReference>
<evidence type="ECO:0000313" key="1">
    <source>
        <dbReference type="EMBL" id="NNM74631.1"/>
    </source>
</evidence>
<organism evidence="1 2">
    <name type="scientific">Enterovirga aerilata</name>
    <dbReference type="NCBI Taxonomy" id="2730920"/>
    <lineage>
        <taxon>Bacteria</taxon>
        <taxon>Pseudomonadati</taxon>
        <taxon>Pseudomonadota</taxon>
        <taxon>Alphaproteobacteria</taxon>
        <taxon>Hyphomicrobiales</taxon>
        <taxon>Methylobacteriaceae</taxon>
        <taxon>Enterovirga</taxon>
    </lineage>
</organism>